<feature type="region of interest" description="Disordered" evidence="1">
    <location>
        <begin position="165"/>
        <end position="198"/>
    </location>
</feature>
<gene>
    <name evidence="2" type="ORF">H312_03454</name>
</gene>
<accession>A0A059EWP9</accession>
<evidence type="ECO:0000256" key="1">
    <source>
        <dbReference type="SAM" id="MobiDB-lite"/>
    </source>
</evidence>
<dbReference type="OrthoDB" id="10339349at2759"/>
<reference evidence="3" key="1">
    <citation type="submission" date="2013-02" db="EMBL/GenBank/DDBJ databases">
        <authorList>
            <consortium name="The Broad Institute Genome Sequencing Platform"/>
            <person name="Cuomo C."/>
            <person name="Becnel J."/>
            <person name="Sanscrainte N."/>
            <person name="Walker B."/>
            <person name="Young S.K."/>
            <person name="Zeng Q."/>
            <person name="Gargeya S."/>
            <person name="Fitzgerald M."/>
            <person name="Haas B."/>
            <person name="Abouelleil A."/>
            <person name="Alvarado L."/>
            <person name="Arachchi H.M."/>
            <person name="Berlin A.M."/>
            <person name="Chapman S.B."/>
            <person name="Dewar J."/>
            <person name="Goldberg J."/>
            <person name="Griggs A."/>
            <person name="Gujja S."/>
            <person name="Hansen M."/>
            <person name="Howarth C."/>
            <person name="Imamovic A."/>
            <person name="Larimer J."/>
            <person name="McCowan C."/>
            <person name="Murphy C."/>
            <person name="Neiman D."/>
            <person name="Pearson M."/>
            <person name="Priest M."/>
            <person name="Roberts A."/>
            <person name="Saif S."/>
            <person name="Shea T."/>
            <person name="Sisk P."/>
            <person name="Sykes S."/>
            <person name="Wortman J."/>
            <person name="Nusbaum C."/>
            <person name="Birren B."/>
        </authorList>
    </citation>
    <scope>NUCLEOTIDE SEQUENCE [LARGE SCALE GENOMIC DNA]</scope>
    <source>
        <strain evidence="3">PRA339</strain>
    </source>
</reference>
<proteinExistence type="predicted"/>
<organism evidence="2 3">
    <name type="scientific">Anncaliia algerae PRA339</name>
    <dbReference type="NCBI Taxonomy" id="1288291"/>
    <lineage>
        <taxon>Eukaryota</taxon>
        <taxon>Fungi</taxon>
        <taxon>Fungi incertae sedis</taxon>
        <taxon>Microsporidia</taxon>
        <taxon>Tubulinosematoidea</taxon>
        <taxon>Tubulinosematidae</taxon>
        <taxon>Anncaliia</taxon>
    </lineage>
</organism>
<dbReference type="HOGENOM" id="CLU_1309819_0_0_1"/>
<sequence length="210" mass="25008">MYKKFFKYKNMKLILSFIFTTIIKTYKLATFMTPDKTMYLDIDDTSKLKLFPISDLEVQFKITPLDYRYHIKKEDIKICHRKDNSVGDCKKGKQKTSEWMFCKNNKYYTIYTQDRKQTEDPKCMTVSNNEIIMAKCDNLFSQMFYIEPDLIATDDEKEENLMFPPSPYEDEFEENTPKLPGQIQPKKSSKPKARPAPATKYTNMIKSWYM</sequence>
<name>A0A059EWP9_9MICR</name>
<evidence type="ECO:0008006" key="4">
    <source>
        <dbReference type="Google" id="ProtNLM"/>
    </source>
</evidence>
<evidence type="ECO:0000313" key="2">
    <source>
        <dbReference type="EMBL" id="KCZ79164.1"/>
    </source>
</evidence>
<dbReference type="EMBL" id="KK365340">
    <property type="protein sequence ID" value="KCZ79164.1"/>
    <property type="molecule type" value="Genomic_DNA"/>
</dbReference>
<reference evidence="2 3" key="2">
    <citation type="submission" date="2014-03" db="EMBL/GenBank/DDBJ databases">
        <title>The Genome Sequence of Anncaliia algerae insect isolate PRA339.</title>
        <authorList>
            <consortium name="The Broad Institute Genome Sequencing Platform"/>
            <consortium name="The Broad Institute Genome Sequencing Center for Infectious Disease"/>
            <person name="Cuomo C."/>
            <person name="Becnel J."/>
            <person name="Sanscrainte N."/>
            <person name="Walker B."/>
            <person name="Young S.K."/>
            <person name="Zeng Q."/>
            <person name="Gargeya S."/>
            <person name="Fitzgerald M."/>
            <person name="Haas B."/>
            <person name="Abouelleil A."/>
            <person name="Alvarado L."/>
            <person name="Arachchi H.M."/>
            <person name="Berlin A.M."/>
            <person name="Chapman S.B."/>
            <person name="Dewar J."/>
            <person name="Goldberg J."/>
            <person name="Griggs A."/>
            <person name="Gujja S."/>
            <person name="Hansen M."/>
            <person name="Howarth C."/>
            <person name="Imamovic A."/>
            <person name="Larimer J."/>
            <person name="McCowan C."/>
            <person name="Murphy C."/>
            <person name="Neiman D."/>
            <person name="Pearson M."/>
            <person name="Priest M."/>
            <person name="Roberts A."/>
            <person name="Saif S."/>
            <person name="Shea T."/>
            <person name="Sisk P."/>
            <person name="Sykes S."/>
            <person name="Wortman J."/>
            <person name="Nusbaum C."/>
            <person name="Birren B."/>
        </authorList>
    </citation>
    <scope>NUCLEOTIDE SEQUENCE [LARGE SCALE GENOMIC DNA]</scope>
    <source>
        <strain evidence="2 3">PRA339</strain>
    </source>
</reference>
<protein>
    <recommendedName>
        <fullName evidence="4">Ricin B lectin domain-containing protein</fullName>
    </recommendedName>
</protein>
<dbReference type="AlphaFoldDB" id="A0A059EWP9"/>
<dbReference type="VEuPathDB" id="MicrosporidiaDB:H312_03454"/>
<keyword evidence="3" id="KW-1185">Reference proteome</keyword>
<evidence type="ECO:0000313" key="3">
    <source>
        <dbReference type="Proteomes" id="UP000030655"/>
    </source>
</evidence>
<dbReference type="Proteomes" id="UP000030655">
    <property type="component" value="Unassembled WGS sequence"/>
</dbReference>